<gene>
    <name evidence="5" type="ORF">SAMN02746066_01902</name>
</gene>
<name>A0A1M7IJA1_9FIRM</name>
<keyword evidence="3" id="KW-0804">Transcription</keyword>
<evidence type="ECO:0000313" key="6">
    <source>
        <dbReference type="Proteomes" id="UP000184038"/>
    </source>
</evidence>
<dbReference type="STRING" id="1120996.SAMN02746066_01902"/>
<keyword evidence="2 5" id="KW-0238">DNA-binding</keyword>
<dbReference type="PANTHER" id="PTHR47893">
    <property type="entry name" value="REGULATORY PROTEIN PCHR"/>
    <property type="match status" value="1"/>
</dbReference>
<feature type="domain" description="HTH araC/xylS-type" evidence="4">
    <location>
        <begin position="236"/>
        <end position="334"/>
    </location>
</feature>
<organism evidence="5 6">
    <name type="scientific">Anaerosporobacter mobilis DSM 15930</name>
    <dbReference type="NCBI Taxonomy" id="1120996"/>
    <lineage>
        <taxon>Bacteria</taxon>
        <taxon>Bacillati</taxon>
        <taxon>Bacillota</taxon>
        <taxon>Clostridia</taxon>
        <taxon>Lachnospirales</taxon>
        <taxon>Lachnospiraceae</taxon>
        <taxon>Anaerosporobacter</taxon>
    </lineage>
</organism>
<evidence type="ECO:0000313" key="5">
    <source>
        <dbReference type="EMBL" id="SHM40854.1"/>
    </source>
</evidence>
<dbReference type="RefSeq" id="WP_073286593.1">
    <property type="nucleotide sequence ID" value="NZ_FRCP01000009.1"/>
</dbReference>
<dbReference type="Gene3D" id="1.10.10.60">
    <property type="entry name" value="Homeodomain-like"/>
    <property type="match status" value="1"/>
</dbReference>
<protein>
    <submittedName>
        <fullName evidence="5">AraC-type DNA-binding protein</fullName>
    </submittedName>
</protein>
<dbReference type="PROSITE" id="PS00041">
    <property type="entry name" value="HTH_ARAC_FAMILY_1"/>
    <property type="match status" value="1"/>
</dbReference>
<evidence type="ECO:0000256" key="3">
    <source>
        <dbReference type="ARBA" id="ARBA00023163"/>
    </source>
</evidence>
<dbReference type="Pfam" id="PF12833">
    <property type="entry name" value="HTH_18"/>
    <property type="match status" value="1"/>
</dbReference>
<dbReference type="InterPro" id="IPR053142">
    <property type="entry name" value="PchR_regulatory_protein"/>
</dbReference>
<keyword evidence="6" id="KW-1185">Reference proteome</keyword>
<dbReference type="SMART" id="SM00342">
    <property type="entry name" value="HTH_ARAC"/>
    <property type="match status" value="1"/>
</dbReference>
<dbReference type="InterPro" id="IPR018060">
    <property type="entry name" value="HTH_AraC"/>
</dbReference>
<proteinExistence type="predicted"/>
<dbReference type="EMBL" id="FRCP01000009">
    <property type="protein sequence ID" value="SHM40854.1"/>
    <property type="molecule type" value="Genomic_DNA"/>
</dbReference>
<dbReference type="PRINTS" id="PR00032">
    <property type="entry name" value="HTHARAC"/>
</dbReference>
<keyword evidence="1" id="KW-0805">Transcription regulation</keyword>
<sequence length="336" mass="38957">MQTIVTSSKEFREAVFAELQFVPIKQKNYTLYQNPARPEHGHLLSYERPGYYNFGIADFTIPHPFKLAFDNPERLIRFGTVYKGSTNFKLENQPVSSFKPSSFFVIERGIKGQQAWKRGEHYHGAEITIQESYITRYLRDNFNLNFDFNKFNENVTYPYLPLGINTIIEKMQVLSNQDALTPLYLESCILECFAIIIQTVETSPDNTFTRQLHYGKVKIGTNKYLHLSASDIRSIQKAHEILTNNIQSPPTIDSLSELVLLNPQKLKAGFSYYYHMPIGKFITSLRMSMAVNLLNTTDLSIGEIAEKVGYPYTSNFIKMFRKTYQCSPLEYRHRKE</sequence>
<dbReference type="GO" id="GO:0003700">
    <property type="term" value="F:DNA-binding transcription factor activity"/>
    <property type="evidence" value="ECO:0007669"/>
    <property type="project" value="InterPro"/>
</dbReference>
<dbReference type="PROSITE" id="PS01124">
    <property type="entry name" value="HTH_ARAC_FAMILY_2"/>
    <property type="match status" value="1"/>
</dbReference>
<dbReference type="InterPro" id="IPR020449">
    <property type="entry name" value="Tscrpt_reg_AraC-type_HTH"/>
</dbReference>
<reference evidence="5 6" key="1">
    <citation type="submission" date="2016-11" db="EMBL/GenBank/DDBJ databases">
        <authorList>
            <person name="Jaros S."/>
            <person name="Januszkiewicz K."/>
            <person name="Wedrychowicz H."/>
        </authorList>
    </citation>
    <scope>NUCLEOTIDE SEQUENCE [LARGE SCALE GENOMIC DNA]</scope>
    <source>
        <strain evidence="5 6">DSM 15930</strain>
    </source>
</reference>
<dbReference type="SUPFAM" id="SSF46689">
    <property type="entry name" value="Homeodomain-like"/>
    <property type="match status" value="1"/>
</dbReference>
<dbReference type="AlphaFoldDB" id="A0A1M7IJA1"/>
<dbReference type="GO" id="GO:0043565">
    <property type="term" value="F:sequence-specific DNA binding"/>
    <property type="evidence" value="ECO:0007669"/>
    <property type="project" value="InterPro"/>
</dbReference>
<dbReference type="PANTHER" id="PTHR47893:SF1">
    <property type="entry name" value="REGULATORY PROTEIN PCHR"/>
    <property type="match status" value="1"/>
</dbReference>
<dbReference type="Proteomes" id="UP000184038">
    <property type="component" value="Unassembled WGS sequence"/>
</dbReference>
<evidence type="ECO:0000256" key="1">
    <source>
        <dbReference type="ARBA" id="ARBA00023015"/>
    </source>
</evidence>
<evidence type="ECO:0000259" key="4">
    <source>
        <dbReference type="PROSITE" id="PS01124"/>
    </source>
</evidence>
<dbReference type="InterPro" id="IPR009057">
    <property type="entry name" value="Homeodomain-like_sf"/>
</dbReference>
<evidence type="ECO:0000256" key="2">
    <source>
        <dbReference type="ARBA" id="ARBA00023125"/>
    </source>
</evidence>
<dbReference type="OrthoDB" id="9772607at2"/>
<accession>A0A1M7IJA1</accession>
<dbReference type="InterPro" id="IPR018062">
    <property type="entry name" value="HTH_AraC-typ_CS"/>
</dbReference>